<dbReference type="Pfam" id="PF00126">
    <property type="entry name" value="HTH_1"/>
    <property type="match status" value="1"/>
</dbReference>
<dbReference type="PANTHER" id="PTHR30537:SF35">
    <property type="entry name" value="TRANSCRIPTIONAL REGULATORY PROTEIN"/>
    <property type="match status" value="1"/>
</dbReference>
<accession>A0A248LI22</accession>
<protein>
    <submittedName>
        <fullName evidence="6">Transcriptional regulator</fullName>
    </submittedName>
</protein>
<dbReference type="GO" id="GO:0043565">
    <property type="term" value="F:sequence-specific DNA binding"/>
    <property type="evidence" value="ECO:0007669"/>
    <property type="project" value="TreeGrafter"/>
</dbReference>
<dbReference type="SUPFAM" id="SSF46785">
    <property type="entry name" value="Winged helix' DNA-binding domain"/>
    <property type="match status" value="1"/>
</dbReference>
<dbReference type="Proteomes" id="UP000197424">
    <property type="component" value="Chromosome"/>
</dbReference>
<dbReference type="Gene3D" id="1.10.10.10">
    <property type="entry name" value="Winged helix-like DNA-binding domain superfamily/Winged helix DNA-binding domain"/>
    <property type="match status" value="1"/>
</dbReference>
<dbReference type="EMBL" id="CP022115">
    <property type="protein sequence ID" value="ASJ24036.1"/>
    <property type="molecule type" value="Genomic_DNA"/>
</dbReference>
<evidence type="ECO:0000313" key="6">
    <source>
        <dbReference type="EMBL" id="ASJ24036.1"/>
    </source>
</evidence>
<evidence type="ECO:0000313" key="7">
    <source>
        <dbReference type="Proteomes" id="UP000197424"/>
    </source>
</evidence>
<dbReference type="FunFam" id="1.10.10.10:FF:000001">
    <property type="entry name" value="LysR family transcriptional regulator"/>
    <property type="match status" value="1"/>
</dbReference>
<dbReference type="InterPro" id="IPR000847">
    <property type="entry name" value="LysR_HTH_N"/>
</dbReference>
<dbReference type="InterPro" id="IPR036390">
    <property type="entry name" value="WH_DNA-bd_sf"/>
</dbReference>
<evidence type="ECO:0000259" key="5">
    <source>
        <dbReference type="PROSITE" id="PS50931"/>
    </source>
</evidence>
<proteinExistence type="inferred from homology"/>
<dbReference type="Pfam" id="PF03466">
    <property type="entry name" value="LysR_substrate"/>
    <property type="match status" value="1"/>
</dbReference>
<keyword evidence="3" id="KW-0238">DNA-binding</keyword>
<dbReference type="CDD" id="cd08422">
    <property type="entry name" value="PBP2_CrgA_like"/>
    <property type="match status" value="1"/>
</dbReference>
<dbReference type="GO" id="GO:0006351">
    <property type="term" value="P:DNA-templated transcription"/>
    <property type="evidence" value="ECO:0007669"/>
    <property type="project" value="TreeGrafter"/>
</dbReference>
<dbReference type="GO" id="GO:0003700">
    <property type="term" value="F:DNA-binding transcription factor activity"/>
    <property type="evidence" value="ECO:0007669"/>
    <property type="project" value="InterPro"/>
</dbReference>
<dbReference type="Gene3D" id="3.40.190.290">
    <property type="match status" value="1"/>
</dbReference>
<gene>
    <name evidence="6" type="ORF">LHGZ1_1205</name>
</gene>
<dbReference type="RefSeq" id="WP_088860473.1">
    <property type="nucleotide sequence ID" value="NZ_CP022115.1"/>
</dbReference>
<dbReference type="AlphaFoldDB" id="A0A248LI22"/>
<comment type="similarity">
    <text evidence="1">Belongs to the LysR transcriptional regulatory family.</text>
</comment>
<evidence type="ECO:0000256" key="4">
    <source>
        <dbReference type="ARBA" id="ARBA00023163"/>
    </source>
</evidence>
<dbReference type="FunFam" id="3.40.190.290:FF:000001">
    <property type="entry name" value="Transcriptional regulator, LysR family"/>
    <property type="match status" value="1"/>
</dbReference>
<dbReference type="InterPro" id="IPR058163">
    <property type="entry name" value="LysR-type_TF_proteobact-type"/>
</dbReference>
<keyword evidence="4" id="KW-0804">Transcription</keyword>
<dbReference type="SUPFAM" id="SSF53850">
    <property type="entry name" value="Periplasmic binding protein-like II"/>
    <property type="match status" value="1"/>
</dbReference>
<sequence>MDRLTSLRVFQTIGETGSFSAAAERLGLSAAMASKHVHALEQQLGARLFQRTTRRVSLTEAGQDYARRIALVLAQLEEADAAAMQQSVDIRGRVRLSAPISFGMRVLGGWLAGLAARYPQLEVELELSDRQVDLIDEGFDLALRITTTPLADGIVARPLARFDLLLCASPAYLEQSGIPQVPADLSQHACLRYSLYPQGTDWRLRLADGSECRVPVSGPLTANNGDVLVQAACAGMGIIYQPRFLVETHLQQGTLRLLFDSLPVRQAEVYAVYPARRHLPARVRVLVEHLRERLAGDCAGTVAQV</sequence>
<evidence type="ECO:0000256" key="3">
    <source>
        <dbReference type="ARBA" id="ARBA00023125"/>
    </source>
</evidence>
<keyword evidence="2" id="KW-0805">Transcription regulation</keyword>
<feature type="domain" description="HTH lysR-type" evidence="5">
    <location>
        <begin position="1"/>
        <end position="59"/>
    </location>
</feature>
<dbReference type="InterPro" id="IPR036388">
    <property type="entry name" value="WH-like_DNA-bd_sf"/>
</dbReference>
<dbReference type="PANTHER" id="PTHR30537">
    <property type="entry name" value="HTH-TYPE TRANSCRIPTIONAL REGULATOR"/>
    <property type="match status" value="1"/>
</dbReference>
<organism evidence="6 7">
    <name type="scientific">Laribacter hongkongensis</name>
    <dbReference type="NCBI Taxonomy" id="168471"/>
    <lineage>
        <taxon>Bacteria</taxon>
        <taxon>Pseudomonadati</taxon>
        <taxon>Pseudomonadota</taxon>
        <taxon>Betaproteobacteria</taxon>
        <taxon>Neisseriales</taxon>
        <taxon>Aquaspirillaceae</taxon>
        <taxon>Laribacter</taxon>
    </lineage>
</organism>
<reference evidence="7" key="1">
    <citation type="submission" date="2017-06" db="EMBL/GenBank/DDBJ databases">
        <title>Whole genome sequence of Laribacter hongkongensis LHGZ1.</title>
        <authorList>
            <person name="Chen D."/>
            <person name="Wu H."/>
            <person name="Chen J."/>
        </authorList>
    </citation>
    <scope>NUCLEOTIDE SEQUENCE [LARGE SCALE GENOMIC DNA]</scope>
    <source>
        <strain evidence="7">LHGZ1</strain>
    </source>
</reference>
<dbReference type="OrthoDB" id="9178040at2"/>
<dbReference type="PROSITE" id="PS50931">
    <property type="entry name" value="HTH_LYSR"/>
    <property type="match status" value="1"/>
</dbReference>
<dbReference type="InterPro" id="IPR005119">
    <property type="entry name" value="LysR_subst-bd"/>
</dbReference>
<name>A0A248LI22_9NEIS</name>
<evidence type="ECO:0000256" key="2">
    <source>
        <dbReference type="ARBA" id="ARBA00023015"/>
    </source>
</evidence>
<evidence type="ECO:0000256" key="1">
    <source>
        <dbReference type="ARBA" id="ARBA00009437"/>
    </source>
</evidence>